<dbReference type="EMBL" id="JBJQND010000011">
    <property type="protein sequence ID" value="KAL3862094.1"/>
    <property type="molecule type" value="Genomic_DNA"/>
</dbReference>
<feature type="domain" description="RING-type" evidence="6">
    <location>
        <begin position="5"/>
        <end position="48"/>
    </location>
</feature>
<keyword evidence="2" id="KW-0862">Zinc</keyword>
<organism evidence="7 8">
    <name type="scientific">Sinanodonta woodiana</name>
    <name type="common">Chinese pond mussel</name>
    <name type="synonym">Anodonta woodiana</name>
    <dbReference type="NCBI Taxonomy" id="1069815"/>
    <lineage>
        <taxon>Eukaryota</taxon>
        <taxon>Metazoa</taxon>
        <taxon>Spiralia</taxon>
        <taxon>Lophotrochozoa</taxon>
        <taxon>Mollusca</taxon>
        <taxon>Bivalvia</taxon>
        <taxon>Autobranchia</taxon>
        <taxon>Heteroconchia</taxon>
        <taxon>Palaeoheterodonta</taxon>
        <taxon>Unionida</taxon>
        <taxon>Unionoidea</taxon>
        <taxon>Unionidae</taxon>
        <taxon>Unioninae</taxon>
        <taxon>Sinanodonta</taxon>
    </lineage>
</organism>
<reference evidence="7 8" key="1">
    <citation type="submission" date="2024-11" db="EMBL/GenBank/DDBJ databases">
        <title>Chromosome-level genome assembly of the freshwater bivalve Anodonta woodiana.</title>
        <authorList>
            <person name="Chen X."/>
        </authorList>
    </citation>
    <scope>NUCLEOTIDE SEQUENCE [LARGE SCALE GENOMIC DNA]</scope>
    <source>
        <strain evidence="7">MN2024</strain>
        <tissue evidence="7">Gills</tissue>
    </source>
</reference>
<dbReference type="InterPro" id="IPR001841">
    <property type="entry name" value="Znf_RING"/>
</dbReference>
<accession>A0ABD3VKI9</accession>
<keyword evidence="8" id="KW-1185">Reference proteome</keyword>
<dbReference type="Gene3D" id="3.30.40.10">
    <property type="entry name" value="Zinc/RING finger domain, C3HC4 (zinc finger)"/>
    <property type="match status" value="1"/>
</dbReference>
<dbReference type="InterPro" id="IPR013083">
    <property type="entry name" value="Znf_RING/FYVE/PHD"/>
</dbReference>
<evidence type="ECO:0000313" key="7">
    <source>
        <dbReference type="EMBL" id="KAL3862094.1"/>
    </source>
</evidence>
<evidence type="ECO:0000313" key="8">
    <source>
        <dbReference type="Proteomes" id="UP001634394"/>
    </source>
</evidence>
<dbReference type="SUPFAM" id="SSF57850">
    <property type="entry name" value="RING/U-box"/>
    <property type="match status" value="1"/>
</dbReference>
<dbReference type="SMART" id="SM00184">
    <property type="entry name" value="RING"/>
    <property type="match status" value="1"/>
</dbReference>
<feature type="coiled-coil region" evidence="4">
    <location>
        <begin position="75"/>
        <end position="168"/>
    </location>
</feature>
<evidence type="ECO:0000256" key="3">
    <source>
        <dbReference type="PROSITE-ProRule" id="PRU00175"/>
    </source>
</evidence>
<name>A0ABD3VKI9_SINWO</name>
<dbReference type="Pfam" id="PF13639">
    <property type="entry name" value="zf-RING_2"/>
    <property type="match status" value="1"/>
</dbReference>
<dbReference type="PANTHER" id="PTHR46569">
    <property type="entry name" value="E3 UBIQUITIN-PROTEIN LIGASE TRAIP"/>
    <property type="match status" value="1"/>
</dbReference>
<keyword evidence="4" id="KW-0175">Coiled coil</keyword>
<dbReference type="PANTHER" id="PTHR46569:SF1">
    <property type="entry name" value="E3 UBIQUITIN-PROTEIN LIGASE RFWD3-RELATED"/>
    <property type="match status" value="1"/>
</dbReference>
<evidence type="ECO:0000256" key="5">
    <source>
        <dbReference type="SAM" id="MobiDB-lite"/>
    </source>
</evidence>
<dbReference type="Proteomes" id="UP001634394">
    <property type="component" value="Unassembled WGS sequence"/>
</dbReference>
<evidence type="ECO:0000256" key="1">
    <source>
        <dbReference type="ARBA" id="ARBA00022771"/>
    </source>
</evidence>
<gene>
    <name evidence="7" type="ORF">ACJMK2_008088</name>
</gene>
<evidence type="ECO:0000256" key="4">
    <source>
        <dbReference type="SAM" id="Coils"/>
    </source>
</evidence>
<evidence type="ECO:0000259" key="6">
    <source>
        <dbReference type="PROSITE" id="PS50089"/>
    </source>
</evidence>
<proteinExistence type="predicted"/>
<feature type="region of interest" description="Disordered" evidence="5">
    <location>
        <begin position="412"/>
        <end position="431"/>
    </location>
</feature>
<feature type="compositionally biased region" description="Basic residues" evidence="5">
    <location>
        <begin position="412"/>
        <end position="426"/>
    </location>
</feature>
<protein>
    <recommendedName>
        <fullName evidence="6">RING-type domain-containing protein</fullName>
    </recommendedName>
</protein>
<keyword evidence="1 3" id="KW-0479">Metal-binding</keyword>
<feature type="coiled-coil region" evidence="4">
    <location>
        <begin position="200"/>
        <end position="276"/>
    </location>
</feature>
<dbReference type="InterPro" id="IPR052639">
    <property type="entry name" value="TRAIP_ubiq-protein_ligase"/>
</dbReference>
<dbReference type="GO" id="GO:0008270">
    <property type="term" value="F:zinc ion binding"/>
    <property type="evidence" value="ECO:0007669"/>
    <property type="project" value="UniProtKB-KW"/>
</dbReference>
<keyword evidence="1 3" id="KW-0863">Zinc-finger</keyword>
<sequence length="448" mass="51084">MRALCCICQEFFVNGDTINVAAVSCGHLFHDACLNEWLLTANTCPSCRCQVNKRGIIPKLFFDGGDEIDPTEFDSDKLRNEVDNLKLKIREKEKEKGEVIESKNTLSCRLKEMEKAKSLVERLLREEQTMNSSLKKQLEYFQCQQQSIEMEKEECKKIKKKLIELQGVETLLLGCESDAQEIITQSGEGDRAITLLSRQCALIKREYERVKLEKKSLKDELDKCRKEVLLKSRTLHDQTKKMEMLQEQLLRSEEDLKTVENEKEILKRKLSHLKKAIASPSAAASSSFIETLMEPSPNNSMNSTPIRLNKPEKIDSLIDLASPDIVQPTPPEVKMKRECEQNEIKYVKISSASEQNPTKKARRDLQDMSNFTSTLGSMNIFKKKSSADYSSVIRKGYNGLGGHESFTQIQKVPKHQFKKPHSRSKGLSKLASTKTPLLPTLDEFITMD</sequence>
<evidence type="ECO:0000256" key="2">
    <source>
        <dbReference type="ARBA" id="ARBA00022833"/>
    </source>
</evidence>
<dbReference type="AlphaFoldDB" id="A0ABD3VKI9"/>
<dbReference type="PROSITE" id="PS50089">
    <property type="entry name" value="ZF_RING_2"/>
    <property type="match status" value="1"/>
</dbReference>
<comment type="caution">
    <text evidence="7">The sequence shown here is derived from an EMBL/GenBank/DDBJ whole genome shotgun (WGS) entry which is preliminary data.</text>
</comment>